<protein>
    <submittedName>
        <fullName evidence="3">MGT family glycosyltransferase</fullName>
    </submittedName>
</protein>
<dbReference type="SUPFAM" id="SSF53756">
    <property type="entry name" value="UDP-Glycosyltransferase/glycogen phosphorylase"/>
    <property type="match status" value="1"/>
</dbReference>
<sequence>MAMISHYAPLGAGHVNPTIGIVAELVRRGHDVTSFVPQRFADRMAATGARVVPVPSAWESAGLEDPPQMHSRHLIRAMGYLLEETTALMPLLTAHPRPDLVLHDGPLAVWGRVLAHHWAVPSVEVWPNLVSNRHWSMNRYSKVNPLDPRFIVMMLRFASYLRKYGIRDVGGFFEGTSATRRLVTVPRAFQYAGETFEGFRFVGPVLGDRAADSGWTPPAPDRPVLLVSLGSAYNRRPDLYRAIVSTAAVQPWHVVLSIGEVDPAGLGPLPPNVEVHPQVPQLSVLRHARAFVTHAGMGGTMEGIAARVPLVALPQMAEQRANADRISGLGLGRALDPDTVTPDRLWAAVDAVAEDPAVRERLAWMAGQIEAAGGAPAAADEIEAALP</sequence>
<dbReference type="InterPro" id="IPR006326">
    <property type="entry name" value="UDPGT_MGT-like"/>
</dbReference>
<dbReference type="EMBL" id="JAGINU010000001">
    <property type="protein sequence ID" value="MBP2364860.1"/>
    <property type="molecule type" value="Genomic_DNA"/>
</dbReference>
<keyword evidence="4" id="KW-1185">Reference proteome</keyword>
<dbReference type="Pfam" id="PF00201">
    <property type="entry name" value="UDPGT"/>
    <property type="match status" value="1"/>
</dbReference>
<evidence type="ECO:0000313" key="3">
    <source>
        <dbReference type="EMBL" id="MBP2364860.1"/>
    </source>
</evidence>
<comment type="caution">
    <text evidence="3">The sequence shown here is derived from an EMBL/GenBank/DDBJ whole genome shotgun (WGS) entry which is preliminary data.</text>
</comment>
<dbReference type="PANTHER" id="PTHR48050:SF13">
    <property type="entry name" value="STEROL 3-BETA-GLUCOSYLTRANSFERASE UGT80A2"/>
    <property type="match status" value="1"/>
</dbReference>
<proteinExistence type="inferred from homology"/>
<dbReference type="Proteomes" id="UP001519295">
    <property type="component" value="Unassembled WGS sequence"/>
</dbReference>
<dbReference type="InterPro" id="IPR002213">
    <property type="entry name" value="UDP_glucos_trans"/>
</dbReference>
<name>A0ABS4VLR1_9PSEU</name>
<dbReference type="CDD" id="cd03784">
    <property type="entry name" value="GT1_Gtf-like"/>
    <property type="match status" value="1"/>
</dbReference>
<evidence type="ECO:0000256" key="1">
    <source>
        <dbReference type="ARBA" id="ARBA00009995"/>
    </source>
</evidence>
<dbReference type="NCBIfam" id="TIGR01426">
    <property type="entry name" value="MGT"/>
    <property type="match status" value="1"/>
</dbReference>
<evidence type="ECO:0000256" key="2">
    <source>
        <dbReference type="ARBA" id="ARBA00022679"/>
    </source>
</evidence>
<gene>
    <name evidence="3" type="ORF">JOF36_000556</name>
</gene>
<comment type="similarity">
    <text evidence="1">Belongs to the UDP-glycosyltransferase family.</text>
</comment>
<dbReference type="Gene3D" id="3.40.50.2000">
    <property type="entry name" value="Glycogen Phosphorylase B"/>
    <property type="match status" value="2"/>
</dbReference>
<reference evidence="3 4" key="1">
    <citation type="submission" date="2021-03" db="EMBL/GenBank/DDBJ databases">
        <title>Sequencing the genomes of 1000 actinobacteria strains.</title>
        <authorList>
            <person name="Klenk H.-P."/>
        </authorList>
    </citation>
    <scope>NUCLEOTIDE SEQUENCE [LARGE SCALE GENOMIC DNA]</scope>
    <source>
        <strain evidence="3 4">DSM 45256</strain>
    </source>
</reference>
<dbReference type="InterPro" id="IPR050426">
    <property type="entry name" value="Glycosyltransferase_28"/>
</dbReference>
<keyword evidence="2" id="KW-0808">Transferase</keyword>
<evidence type="ECO:0000313" key="4">
    <source>
        <dbReference type="Proteomes" id="UP001519295"/>
    </source>
</evidence>
<dbReference type="PANTHER" id="PTHR48050">
    <property type="entry name" value="STEROL 3-BETA-GLUCOSYLTRANSFERASE"/>
    <property type="match status" value="1"/>
</dbReference>
<organism evidence="3 4">
    <name type="scientific">Pseudonocardia parietis</name>
    <dbReference type="NCBI Taxonomy" id="570936"/>
    <lineage>
        <taxon>Bacteria</taxon>
        <taxon>Bacillati</taxon>
        <taxon>Actinomycetota</taxon>
        <taxon>Actinomycetes</taxon>
        <taxon>Pseudonocardiales</taxon>
        <taxon>Pseudonocardiaceae</taxon>
        <taxon>Pseudonocardia</taxon>
    </lineage>
</organism>
<accession>A0ABS4VLR1</accession>